<evidence type="ECO:0000256" key="12">
    <source>
        <dbReference type="ARBA" id="ARBA00050294"/>
    </source>
</evidence>
<comment type="catalytic activity">
    <reaction evidence="1">
        <text>(9Z)-octadecenamide + H2O = (9Z)-octadecenoate + NH4(+)</text>
        <dbReference type="Rhea" id="RHEA:26506"/>
        <dbReference type="ChEBI" id="CHEBI:15377"/>
        <dbReference type="ChEBI" id="CHEBI:28938"/>
        <dbReference type="ChEBI" id="CHEBI:30823"/>
        <dbReference type="ChEBI" id="CHEBI:116314"/>
        <dbReference type="EC" id="3.5.1.99"/>
    </reaction>
    <physiologicalReaction direction="left-to-right" evidence="1">
        <dbReference type="Rhea" id="RHEA:26507"/>
    </physiologicalReaction>
</comment>
<comment type="catalytic activity">
    <reaction evidence="15">
        <text>tetradecamide + H2O = tetradecanoate + NH4(+)</text>
        <dbReference type="Rhea" id="RHEA:62992"/>
        <dbReference type="ChEBI" id="CHEBI:15377"/>
        <dbReference type="ChEBI" id="CHEBI:28938"/>
        <dbReference type="ChEBI" id="CHEBI:30807"/>
        <dbReference type="ChEBI" id="CHEBI:137125"/>
    </reaction>
    <physiologicalReaction direction="left-to-right" evidence="15">
        <dbReference type="Rhea" id="RHEA:62993"/>
    </physiologicalReaction>
</comment>
<comment type="catalytic activity">
    <reaction evidence="24">
        <text>(9Z,12Z,15Z)-octadecatrienamide + H2O = (9Z,12Z,15Z)-octadecatrienoate + NH4(+)</text>
        <dbReference type="Rhea" id="RHEA:62976"/>
        <dbReference type="ChEBI" id="CHEBI:15377"/>
        <dbReference type="ChEBI" id="CHEBI:28938"/>
        <dbReference type="ChEBI" id="CHEBI:32387"/>
        <dbReference type="ChEBI" id="CHEBI:142684"/>
    </reaction>
    <physiologicalReaction direction="left-to-right" evidence="24">
        <dbReference type="Rhea" id="RHEA:62977"/>
    </physiologicalReaction>
</comment>
<comment type="catalytic activity">
    <reaction evidence="10">
        <text>N-(9Z-octadecenoyl) ethanolamine + H2O = ethanolamine + (9Z)-octadecenoate</text>
        <dbReference type="Rhea" id="RHEA:45060"/>
        <dbReference type="ChEBI" id="CHEBI:15377"/>
        <dbReference type="ChEBI" id="CHEBI:30823"/>
        <dbReference type="ChEBI" id="CHEBI:57603"/>
        <dbReference type="ChEBI" id="CHEBI:71466"/>
    </reaction>
    <physiologicalReaction direction="left-to-right" evidence="10">
        <dbReference type="Rhea" id="RHEA:45061"/>
    </physiologicalReaction>
</comment>
<evidence type="ECO:0000256" key="6">
    <source>
        <dbReference type="ARBA" id="ARBA00022963"/>
    </source>
</evidence>
<sequence length="575" mass="63690">PMETLRQLVQTESRLHTVTEVALVACLFGGLVLVRTVRSRRREKRLIAKLQNQRERSLQQAEQRVMKYKQHPVTNSAFILNLSLSELTNQLQEGSLSPEEVFYAYMDKTLDVQQKLNCCTEIILDSFEQLKAIDSGKKGLLYGVPVSLKENIFLKVHASSCGVVRFVHQPADDDCVLVKVLKKQGAIPFVRTNVPQSLLNYDCSNQFYGQTLNPCNLQKTPGGSSGGEASLIAGGGSVIGLGSDIGGSVRIPASFCGICGLKPTSGRLSSRGLKSIYRGQKAVLSSIGPLGKDVDSLALFMRAILCDDMYSLDPTVPPLPFKEEVYRSRKPLRIGYFEQIEETPASPSMIRAVQEVKALLEQAGHTLVPYSPVKVEMNELAIKGAISDGGGTYVQQLKGSRIDPTLRAQFLIYRIPNWLKKIIAFIIKPLVNFNCISLIGKKKQQTFYLLFRSVAGLWKLHASIEDTIAEWQRLNIDVVLCPIIGPAFNFNYCGKLTCMASFSMIYNVLNFCAGVVPVSIVTAQDEKNLCHLAAKGGEGLPVAVQCVALPWQDELCLRFMKEVEELVKKQRINER</sequence>
<evidence type="ECO:0000256" key="15">
    <source>
        <dbReference type="ARBA" id="ARBA00050766"/>
    </source>
</evidence>
<dbReference type="Gene3D" id="3.90.1300.10">
    <property type="entry name" value="Amidase signature (AS) domain"/>
    <property type="match status" value="1"/>
</dbReference>
<evidence type="ECO:0000256" key="24">
    <source>
        <dbReference type="ARBA" id="ARBA00052337"/>
    </source>
</evidence>
<dbReference type="SUPFAM" id="SSF75304">
    <property type="entry name" value="Amidase signature (AS) enzymes"/>
    <property type="match status" value="1"/>
</dbReference>
<dbReference type="PANTHER" id="PTHR45847">
    <property type="entry name" value="FATTY ACID AMIDE HYDROLASE"/>
    <property type="match status" value="1"/>
</dbReference>
<comment type="catalytic activity">
    <reaction evidence="30">
        <text>N-(5Z,8Z,11Z,14Z)-eicosatetraenoyl-glycine + H2O = (5Z,8Z,11Z,14Z)-eicosatetraenoate + glycine</text>
        <dbReference type="Rhea" id="RHEA:64108"/>
        <dbReference type="ChEBI" id="CHEBI:15377"/>
        <dbReference type="ChEBI" id="CHEBI:32395"/>
        <dbReference type="ChEBI" id="CHEBI:57305"/>
        <dbReference type="ChEBI" id="CHEBI:59002"/>
    </reaction>
    <physiologicalReaction direction="left-to-right" evidence="30">
        <dbReference type="Rhea" id="RHEA:64109"/>
    </physiologicalReaction>
</comment>
<evidence type="ECO:0000256" key="21">
    <source>
        <dbReference type="ARBA" id="ARBA00051492"/>
    </source>
</evidence>
<evidence type="ECO:0000313" key="42">
    <source>
        <dbReference type="Proteomes" id="UP000261520"/>
    </source>
</evidence>
<evidence type="ECO:0000256" key="27">
    <source>
        <dbReference type="ARBA" id="ARBA00052512"/>
    </source>
</evidence>
<comment type="catalytic activity">
    <reaction evidence="31">
        <text>(11Z,14Z,17Z)-eicosatrienamide + H2O = (11Z,14Z,17Z)-eicosatrienoate + NH4(+)</text>
        <dbReference type="Rhea" id="RHEA:63000"/>
        <dbReference type="ChEBI" id="CHEBI:15377"/>
        <dbReference type="ChEBI" id="CHEBI:28938"/>
        <dbReference type="ChEBI" id="CHEBI:77223"/>
        <dbReference type="ChEBI" id="CHEBI:146164"/>
    </reaction>
    <physiologicalReaction direction="left-to-right" evidence="31">
        <dbReference type="Rhea" id="RHEA:63001"/>
    </physiologicalReaction>
</comment>
<evidence type="ECO:0000256" key="5">
    <source>
        <dbReference type="ARBA" id="ARBA00022801"/>
    </source>
</evidence>
<comment type="catalytic activity">
    <reaction evidence="12">
        <text>N-(5Z,8Z,11Z,14Z-eicosatetraenoyl)-L-serine + H2O = (5Z,8Z,11Z,14Z)-eicosatetraenoate + L-serine</text>
        <dbReference type="Rhea" id="RHEA:64116"/>
        <dbReference type="ChEBI" id="CHEBI:15377"/>
        <dbReference type="ChEBI" id="CHEBI:32395"/>
        <dbReference type="ChEBI" id="CHEBI:33384"/>
        <dbReference type="ChEBI" id="CHEBI:149697"/>
    </reaction>
    <physiologicalReaction direction="left-to-right" evidence="12">
        <dbReference type="Rhea" id="RHEA:64117"/>
    </physiologicalReaction>
</comment>
<protein>
    <recommendedName>
        <fullName evidence="34">Fatty-acid amide hydrolase 1</fullName>
        <ecNumber evidence="3">3.5.1.99</ecNumber>
    </recommendedName>
    <alternativeName>
        <fullName evidence="37">Anandamide amidohydrolase 1</fullName>
    </alternativeName>
    <alternativeName>
        <fullName evidence="35">Fatty acid ester hydrolase</fullName>
    </alternativeName>
    <alternativeName>
        <fullName evidence="36">Oleamide hydrolase 1</fullName>
    </alternativeName>
</protein>
<evidence type="ECO:0000256" key="7">
    <source>
        <dbReference type="ARBA" id="ARBA00023098"/>
    </source>
</evidence>
<dbReference type="GO" id="GO:0017064">
    <property type="term" value="F:fatty acid amide hydrolase activity"/>
    <property type="evidence" value="ECO:0007669"/>
    <property type="project" value="UniProtKB-EC"/>
</dbReference>
<evidence type="ECO:0000256" key="30">
    <source>
        <dbReference type="ARBA" id="ARBA00052709"/>
    </source>
</evidence>
<evidence type="ECO:0000256" key="4">
    <source>
        <dbReference type="ARBA" id="ARBA00022553"/>
    </source>
</evidence>
<evidence type="ECO:0000256" key="38">
    <source>
        <dbReference type="PIRSR" id="PIRSR001221-1"/>
    </source>
</evidence>
<name>A0A3B4ATT7_9GOBI</name>
<feature type="domain" description="Amidase" evidence="40">
    <location>
        <begin position="101"/>
        <end position="557"/>
    </location>
</feature>
<comment type="catalytic activity">
    <reaction evidence="14">
        <text>1-O-methyl-(5Z,8Z,11Z,14Z)-eicosatetraenoate + H2O = methanol + (5Z,8Z,11Z,14Z)-eicosatetraenoate + H(+)</text>
        <dbReference type="Rhea" id="RHEA:63052"/>
        <dbReference type="ChEBI" id="CHEBI:15377"/>
        <dbReference type="ChEBI" id="CHEBI:15378"/>
        <dbReference type="ChEBI" id="CHEBI:17790"/>
        <dbReference type="ChEBI" id="CHEBI:32395"/>
        <dbReference type="ChEBI" id="CHEBI:78033"/>
    </reaction>
    <physiologicalReaction direction="left-to-right" evidence="14">
        <dbReference type="Rhea" id="RHEA:63053"/>
    </physiologicalReaction>
</comment>
<comment type="catalytic activity">
    <reaction evidence="13">
        <text>(11Z,14Z)-eicosadienamide + H2O = (11Z,14Z)-eicosadienoate + NH4(+)</text>
        <dbReference type="Rhea" id="RHEA:63004"/>
        <dbReference type="ChEBI" id="CHEBI:15377"/>
        <dbReference type="ChEBI" id="CHEBI:28938"/>
        <dbReference type="ChEBI" id="CHEBI:77220"/>
        <dbReference type="ChEBI" id="CHEBI:146165"/>
    </reaction>
    <physiologicalReaction direction="left-to-right" evidence="13">
        <dbReference type="Rhea" id="RHEA:63005"/>
    </physiologicalReaction>
</comment>
<comment type="catalytic activity">
    <reaction evidence="26">
        <text>N-docosanoyl-ethanolamine + H2O = docosanoate + ethanolamine</text>
        <dbReference type="Rhea" id="RHEA:63128"/>
        <dbReference type="ChEBI" id="CHEBI:15377"/>
        <dbReference type="ChEBI" id="CHEBI:23858"/>
        <dbReference type="ChEBI" id="CHEBI:57603"/>
        <dbReference type="ChEBI" id="CHEBI:146186"/>
    </reaction>
    <physiologicalReaction direction="left-to-right" evidence="26">
        <dbReference type="Rhea" id="RHEA:63129"/>
    </physiologicalReaction>
</comment>
<dbReference type="STRING" id="409849.ENSPMGP00000020533"/>
<dbReference type="InterPro" id="IPR023631">
    <property type="entry name" value="Amidase_dom"/>
</dbReference>
<comment type="catalytic activity">
    <reaction evidence="16">
        <text>N-(15Z-tetracosenoyl)-ethanolamine + H2O = (15Z)-tetracosenoate + ethanolamine</text>
        <dbReference type="Rhea" id="RHEA:63144"/>
        <dbReference type="ChEBI" id="CHEBI:15377"/>
        <dbReference type="ChEBI" id="CHEBI:32392"/>
        <dbReference type="ChEBI" id="CHEBI:57603"/>
        <dbReference type="ChEBI" id="CHEBI:146187"/>
    </reaction>
    <physiologicalReaction direction="left-to-right" evidence="16">
        <dbReference type="Rhea" id="RHEA:63145"/>
    </physiologicalReaction>
</comment>
<evidence type="ECO:0000256" key="16">
    <source>
        <dbReference type="ARBA" id="ARBA00050992"/>
    </source>
</evidence>
<dbReference type="AlphaFoldDB" id="A0A3B4ATT7"/>
<evidence type="ECO:0000256" key="31">
    <source>
        <dbReference type="ARBA" id="ARBA00052818"/>
    </source>
</evidence>
<accession>A0A3B4ATT7</accession>
<evidence type="ECO:0000256" key="1">
    <source>
        <dbReference type="ARBA" id="ARBA00000208"/>
    </source>
</evidence>
<dbReference type="FunFam" id="3.90.1300.10:FF:000001">
    <property type="entry name" value="Fatty-acid amide hydrolase 1"/>
    <property type="match status" value="1"/>
</dbReference>
<organism evidence="41 42">
    <name type="scientific">Periophthalmus magnuspinnatus</name>
    <dbReference type="NCBI Taxonomy" id="409849"/>
    <lineage>
        <taxon>Eukaryota</taxon>
        <taxon>Metazoa</taxon>
        <taxon>Chordata</taxon>
        <taxon>Craniata</taxon>
        <taxon>Vertebrata</taxon>
        <taxon>Euteleostomi</taxon>
        <taxon>Actinopterygii</taxon>
        <taxon>Neopterygii</taxon>
        <taxon>Teleostei</taxon>
        <taxon>Neoteleostei</taxon>
        <taxon>Acanthomorphata</taxon>
        <taxon>Gobiaria</taxon>
        <taxon>Gobiiformes</taxon>
        <taxon>Gobioidei</taxon>
        <taxon>Gobiidae</taxon>
        <taxon>Oxudercinae</taxon>
        <taxon>Periophthalmus</taxon>
    </lineage>
</organism>
<evidence type="ECO:0000256" key="14">
    <source>
        <dbReference type="ARBA" id="ARBA00050481"/>
    </source>
</evidence>
<dbReference type="Ensembl" id="ENSPMGT00000021881.1">
    <property type="protein sequence ID" value="ENSPMGP00000020533.1"/>
    <property type="gene ID" value="ENSPMGG00000016608.1"/>
</dbReference>
<evidence type="ECO:0000256" key="25">
    <source>
        <dbReference type="ARBA" id="ARBA00052426"/>
    </source>
</evidence>
<feature type="active site" description="Charge relay system" evidence="38">
    <location>
        <position position="224"/>
    </location>
</feature>
<comment type="catalytic activity">
    <reaction evidence="18">
        <text>(11Z)-eicosenamide + H2O = (11Z)-eicosenoate + NH4(+)</text>
        <dbReference type="Rhea" id="RHEA:63120"/>
        <dbReference type="ChEBI" id="CHEBI:15377"/>
        <dbReference type="ChEBI" id="CHEBI:28938"/>
        <dbReference type="ChEBI" id="CHEBI:32426"/>
        <dbReference type="ChEBI" id="CHEBI:146167"/>
    </reaction>
    <physiologicalReaction direction="left-to-right" evidence="18">
        <dbReference type="Rhea" id="RHEA:63121"/>
    </physiologicalReaction>
</comment>
<dbReference type="PROSITE" id="PS00571">
    <property type="entry name" value="AMIDASES"/>
    <property type="match status" value="1"/>
</dbReference>
<evidence type="ECO:0000256" key="39">
    <source>
        <dbReference type="PIRSR" id="PIRSR001221-2"/>
    </source>
</evidence>
<comment type="catalytic activity">
    <reaction evidence="28">
        <text>N-(15Z-tetracosenoyl)-taurine + H2O = (15Z)-tetracosenoate + taurine</text>
        <dbReference type="Rhea" id="RHEA:63160"/>
        <dbReference type="ChEBI" id="CHEBI:15377"/>
        <dbReference type="ChEBI" id="CHEBI:32392"/>
        <dbReference type="ChEBI" id="CHEBI:146198"/>
        <dbReference type="ChEBI" id="CHEBI:507393"/>
    </reaction>
    <physiologicalReaction direction="left-to-right" evidence="28">
        <dbReference type="Rhea" id="RHEA:63161"/>
    </physiologicalReaction>
</comment>
<feature type="binding site" evidence="39">
    <location>
        <begin position="245"/>
        <end position="248"/>
    </location>
    <ligand>
        <name>substrate</name>
    </ligand>
</feature>
<evidence type="ECO:0000256" key="8">
    <source>
        <dbReference type="ARBA" id="ARBA00047450"/>
    </source>
</evidence>
<dbReference type="PIRSF" id="PIRSF001221">
    <property type="entry name" value="Amidase_fungi"/>
    <property type="match status" value="1"/>
</dbReference>
<comment type="catalytic activity">
    <reaction evidence="8">
        <text>(9Z)-octadecenoate + glycine = N-(9Z-octadecenoyl)glycine + H2O</text>
        <dbReference type="Rhea" id="RHEA:51316"/>
        <dbReference type="ChEBI" id="CHEBI:15377"/>
        <dbReference type="ChEBI" id="CHEBI:30823"/>
        <dbReference type="ChEBI" id="CHEBI:57305"/>
        <dbReference type="ChEBI" id="CHEBI:133992"/>
    </reaction>
    <physiologicalReaction direction="right-to-left" evidence="8">
        <dbReference type="Rhea" id="RHEA:51318"/>
    </physiologicalReaction>
</comment>
<evidence type="ECO:0000256" key="34">
    <source>
        <dbReference type="ARBA" id="ARBA00073178"/>
    </source>
</evidence>
<comment type="catalytic activity">
    <reaction evidence="9">
        <text>2-(5Z,8Z,11Z,14Z-eicosatetraenoyl)-glycerol + H2O = glycerol + (5Z,8Z,11Z,14Z)-eicosatetraenoate + H(+)</text>
        <dbReference type="Rhea" id="RHEA:26132"/>
        <dbReference type="ChEBI" id="CHEBI:15377"/>
        <dbReference type="ChEBI" id="CHEBI:15378"/>
        <dbReference type="ChEBI" id="CHEBI:17754"/>
        <dbReference type="ChEBI" id="CHEBI:32395"/>
        <dbReference type="ChEBI" id="CHEBI:52392"/>
    </reaction>
    <physiologicalReaction direction="left-to-right" evidence="9">
        <dbReference type="Rhea" id="RHEA:26133"/>
    </physiologicalReaction>
</comment>
<evidence type="ECO:0000256" key="2">
    <source>
        <dbReference type="ARBA" id="ARBA00009199"/>
    </source>
</evidence>
<comment type="catalytic activity">
    <reaction evidence="27">
        <text>(6Z)-octadecenamide + H2O = (6Z)-octadecenoate + NH4(+)</text>
        <dbReference type="Rhea" id="RHEA:63008"/>
        <dbReference type="ChEBI" id="CHEBI:15377"/>
        <dbReference type="ChEBI" id="CHEBI:28938"/>
        <dbReference type="ChEBI" id="CHEBI:32375"/>
        <dbReference type="ChEBI" id="CHEBI:146168"/>
    </reaction>
    <physiologicalReaction direction="left-to-right" evidence="27">
        <dbReference type="Rhea" id="RHEA:63009"/>
    </physiologicalReaction>
</comment>
<dbReference type="GO" id="GO:0004040">
    <property type="term" value="F:amidase activity"/>
    <property type="evidence" value="ECO:0007669"/>
    <property type="project" value="TreeGrafter"/>
</dbReference>
<comment type="catalytic activity">
    <reaction evidence="25">
        <text>(9Z,12Z)-octadecadienamide + H2O = (9Z,12Z)-octadecadienoate + NH4(+)</text>
        <dbReference type="Rhea" id="RHEA:63020"/>
        <dbReference type="ChEBI" id="CHEBI:15377"/>
        <dbReference type="ChEBI" id="CHEBI:28938"/>
        <dbReference type="ChEBI" id="CHEBI:30245"/>
        <dbReference type="ChEBI" id="CHEBI:82984"/>
    </reaction>
    <physiologicalReaction direction="left-to-right" evidence="25">
        <dbReference type="Rhea" id="RHEA:63021"/>
    </physiologicalReaction>
</comment>
<dbReference type="PANTHER" id="PTHR45847:SF6">
    <property type="entry name" value="FATTY ACID AMIDE HYDROLASE"/>
    <property type="match status" value="1"/>
</dbReference>
<evidence type="ECO:0000256" key="26">
    <source>
        <dbReference type="ARBA" id="ARBA00052458"/>
    </source>
</evidence>
<comment type="catalytic activity">
    <reaction evidence="17">
        <text>(5Z,8Z,11Z,14Z)-eicosatetraenamide + H2O = (5Z,8Z,11Z,14Z)-eicosatetraenoate + NH4(+)</text>
        <dbReference type="Rhea" id="RHEA:63016"/>
        <dbReference type="ChEBI" id="CHEBI:15377"/>
        <dbReference type="ChEBI" id="CHEBI:28938"/>
        <dbReference type="ChEBI" id="CHEBI:32395"/>
        <dbReference type="ChEBI" id="CHEBI:137830"/>
    </reaction>
    <physiologicalReaction direction="left-to-right" evidence="17">
        <dbReference type="Rhea" id="RHEA:63017"/>
    </physiologicalReaction>
</comment>
<dbReference type="Proteomes" id="UP000261520">
    <property type="component" value="Unplaced"/>
</dbReference>
<keyword evidence="7" id="KW-0443">Lipid metabolism</keyword>
<evidence type="ECO:0000256" key="17">
    <source>
        <dbReference type="ARBA" id="ARBA00051200"/>
    </source>
</evidence>
<reference evidence="41" key="1">
    <citation type="submission" date="2025-08" db="UniProtKB">
        <authorList>
            <consortium name="Ensembl"/>
        </authorList>
    </citation>
    <scope>IDENTIFICATION</scope>
</reference>
<dbReference type="GO" id="GO:0009062">
    <property type="term" value="P:fatty acid catabolic process"/>
    <property type="evidence" value="ECO:0007669"/>
    <property type="project" value="TreeGrafter"/>
</dbReference>
<comment type="catalytic activity">
    <reaction evidence="29">
        <text>N-tricosanoyl-taurine + H2O = tricosanoate + taurine</text>
        <dbReference type="Rhea" id="RHEA:63164"/>
        <dbReference type="ChEBI" id="CHEBI:15377"/>
        <dbReference type="ChEBI" id="CHEBI:79007"/>
        <dbReference type="ChEBI" id="CHEBI:146197"/>
        <dbReference type="ChEBI" id="CHEBI:507393"/>
    </reaction>
    <physiologicalReaction direction="left-to-right" evidence="29">
        <dbReference type="Rhea" id="RHEA:63165"/>
    </physiologicalReaction>
</comment>
<comment type="similarity">
    <text evidence="2">Belongs to the amidase family.</text>
</comment>
<evidence type="ECO:0000256" key="9">
    <source>
        <dbReference type="ARBA" id="ARBA00047476"/>
    </source>
</evidence>
<keyword evidence="6" id="KW-0442">Lipid degradation</keyword>
<feature type="binding site" evidence="39">
    <location>
        <position position="198"/>
    </location>
    <ligand>
        <name>substrate</name>
    </ligand>
</feature>
<evidence type="ECO:0000256" key="28">
    <source>
        <dbReference type="ARBA" id="ARBA00052514"/>
    </source>
</evidence>
<comment type="catalytic activity">
    <reaction evidence="32">
        <text>(8Z,11Z,14Z)-eicosatrienamide + H2O = (8Z,11Z,14Z)-eicosatrienoate + NH4(+)</text>
        <dbReference type="Rhea" id="RHEA:62996"/>
        <dbReference type="ChEBI" id="CHEBI:15377"/>
        <dbReference type="ChEBI" id="CHEBI:28938"/>
        <dbReference type="ChEBI" id="CHEBI:71589"/>
        <dbReference type="ChEBI" id="CHEBI:146163"/>
    </reaction>
    <physiologicalReaction direction="left-to-right" evidence="32">
        <dbReference type="Rhea" id="RHEA:62997"/>
    </physiologicalReaction>
</comment>
<feature type="active site" description="Charge relay system" evidence="38">
    <location>
        <position position="149"/>
    </location>
</feature>
<evidence type="ECO:0000256" key="33">
    <source>
        <dbReference type="ARBA" id="ARBA00052906"/>
    </source>
</evidence>
<evidence type="ECO:0000256" key="20">
    <source>
        <dbReference type="ARBA" id="ARBA00051454"/>
    </source>
</evidence>
<evidence type="ECO:0000256" key="3">
    <source>
        <dbReference type="ARBA" id="ARBA00012112"/>
    </source>
</evidence>
<evidence type="ECO:0000256" key="11">
    <source>
        <dbReference type="ARBA" id="ARBA00048606"/>
    </source>
</evidence>
<evidence type="ECO:0000256" key="37">
    <source>
        <dbReference type="ARBA" id="ARBA00077216"/>
    </source>
</evidence>
<evidence type="ECO:0000256" key="10">
    <source>
        <dbReference type="ARBA" id="ARBA00048052"/>
    </source>
</evidence>
<dbReference type="Pfam" id="PF01425">
    <property type="entry name" value="Amidase"/>
    <property type="match status" value="1"/>
</dbReference>
<evidence type="ECO:0000256" key="22">
    <source>
        <dbReference type="ARBA" id="ARBA00051914"/>
    </source>
</evidence>
<keyword evidence="5" id="KW-0378">Hydrolase</keyword>
<evidence type="ECO:0000256" key="32">
    <source>
        <dbReference type="ARBA" id="ARBA00052857"/>
    </source>
</evidence>
<dbReference type="EC" id="3.5.1.99" evidence="3"/>
<evidence type="ECO:0000256" key="18">
    <source>
        <dbReference type="ARBA" id="ARBA00051311"/>
    </source>
</evidence>
<evidence type="ECO:0000313" key="41">
    <source>
        <dbReference type="Ensembl" id="ENSPMGP00000020533.1"/>
    </source>
</evidence>
<dbReference type="InterPro" id="IPR020556">
    <property type="entry name" value="Amidase_CS"/>
</dbReference>
<reference evidence="41" key="2">
    <citation type="submission" date="2025-09" db="UniProtKB">
        <authorList>
            <consortium name="Ensembl"/>
        </authorList>
    </citation>
    <scope>IDENTIFICATION</scope>
</reference>
<evidence type="ECO:0000256" key="29">
    <source>
        <dbReference type="ARBA" id="ARBA00052634"/>
    </source>
</evidence>
<feature type="active site" description="Acyl-ester intermediate" evidence="38">
    <location>
        <position position="248"/>
    </location>
</feature>
<comment type="catalytic activity">
    <reaction evidence="33">
        <text>(15Z)-tetracosenamide + H2O = (15Z)-tetracosenoate + NH4(+)</text>
        <dbReference type="Rhea" id="RHEA:63028"/>
        <dbReference type="ChEBI" id="CHEBI:15377"/>
        <dbReference type="ChEBI" id="CHEBI:28938"/>
        <dbReference type="ChEBI" id="CHEBI:32392"/>
        <dbReference type="ChEBI" id="CHEBI:146166"/>
    </reaction>
    <physiologicalReaction direction="left-to-right" evidence="33">
        <dbReference type="Rhea" id="RHEA:63029"/>
    </physiologicalReaction>
</comment>
<comment type="catalytic activity">
    <reaction evidence="20">
        <text>N-octadecanoyl ethanolamine + H2O = octadecanoate + ethanolamine</text>
        <dbReference type="Rhea" id="RHEA:63124"/>
        <dbReference type="ChEBI" id="CHEBI:15377"/>
        <dbReference type="ChEBI" id="CHEBI:25629"/>
        <dbReference type="ChEBI" id="CHEBI:57603"/>
        <dbReference type="ChEBI" id="CHEBI:85299"/>
    </reaction>
    <physiologicalReaction direction="left-to-right" evidence="20">
        <dbReference type="Rhea" id="RHEA:63125"/>
    </physiologicalReaction>
</comment>
<proteinExistence type="inferred from homology"/>
<comment type="catalytic activity">
    <reaction evidence="11">
        <text>N-(5Z,8Z,11Z,14Z-eicosatetraenoyl)-ethanolamine + H2O = ethanolamine + (5Z,8Z,11Z,14Z)-eicosatetraenoate</text>
        <dbReference type="Rhea" id="RHEA:26136"/>
        <dbReference type="ChEBI" id="CHEBI:2700"/>
        <dbReference type="ChEBI" id="CHEBI:15377"/>
        <dbReference type="ChEBI" id="CHEBI:32395"/>
        <dbReference type="ChEBI" id="CHEBI:57603"/>
        <dbReference type="EC" id="3.5.1.99"/>
    </reaction>
    <physiologicalReaction direction="left-to-right" evidence="11">
        <dbReference type="Rhea" id="RHEA:26137"/>
    </physiologicalReaction>
</comment>
<evidence type="ECO:0000259" key="40">
    <source>
        <dbReference type="Pfam" id="PF01425"/>
    </source>
</evidence>
<comment type="catalytic activity">
    <reaction evidence="21">
        <text>N-tetracosanoyl-taurine + H2O = tetracosanoate + taurine</text>
        <dbReference type="Rhea" id="RHEA:63140"/>
        <dbReference type="ChEBI" id="CHEBI:15377"/>
        <dbReference type="ChEBI" id="CHEBI:31014"/>
        <dbReference type="ChEBI" id="CHEBI:132049"/>
        <dbReference type="ChEBI" id="CHEBI:507393"/>
    </reaction>
    <physiologicalReaction direction="left-to-right" evidence="21">
        <dbReference type="Rhea" id="RHEA:63141"/>
    </physiologicalReaction>
</comment>
<keyword evidence="4" id="KW-0597">Phosphoprotein</keyword>
<dbReference type="InterPro" id="IPR036928">
    <property type="entry name" value="AS_sf"/>
</dbReference>
<evidence type="ECO:0000256" key="35">
    <source>
        <dbReference type="ARBA" id="ARBA00077111"/>
    </source>
</evidence>
<comment type="catalytic activity">
    <reaction evidence="19">
        <text>N-(9Z-hexadecenoyl) ethanolamine + H2O = (9Z)-hexadecenoate + ethanolamine</text>
        <dbReference type="Rhea" id="RHEA:35563"/>
        <dbReference type="ChEBI" id="CHEBI:15377"/>
        <dbReference type="ChEBI" id="CHEBI:32372"/>
        <dbReference type="ChEBI" id="CHEBI:57603"/>
        <dbReference type="ChEBI" id="CHEBI:71465"/>
    </reaction>
    <physiologicalReaction direction="left-to-right" evidence="19">
        <dbReference type="Rhea" id="RHEA:35564"/>
    </physiologicalReaction>
</comment>
<evidence type="ECO:0000256" key="13">
    <source>
        <dbReference type="ARBA" id="ARBA00050403"/>
    </source>
</evidence>
<dbReference type="InterPro" id="IPR052096">
    <property type="entry name" value="Endocannabinoid_amidase"/>
</dbReference>
<feature type="binding site" evidence="39">
    <location>
        <position position="224"/>
    </location>
    <ligand>
        <name>substrate</name>
    </ligand>
</feature>
<evidence type="ECO:0000256" key="19">
    <source>
        <dbReference type="ARBA" id="ARBA00051346"/>
    </source>
</evidence>
<evidence type="ECO:0000256" key="36">
    <source>
        <dbReference type="ARBA" id="ARBA00077157"/>
    </source>
</evidence>
<keyword evidence="42" id="KW-1185">Reference proteome</keyword>
<comment type="catalytic activity">
    <reaction evidence="22">
        <text>N-docosanoyl-taurine + H2O = docosanoate + taurine</text>
        <dbReference type="Rhea" id="RHEA:63156"/>
        <dbReference type="ChEBI" id="CHEBI:15377"/>
        <dbReference type="ChEBI" id="CHEBI:23858"/>
        <dbReference type="ChEBI" id="CHEBI:146196"/>
        <dbReference type="ChEBI" id="CHEBI:507393"/>
    </reaction>
    <physiologicalReaction direction="left-to-right" evidence="22">
        <dbReference type="Rhea" id="RHEA:63157"/>
    </physiologicalReaction>
</comment>
<evidence type="ECO:0000256" key="23">
    <source>
        <dbReference type="ARBA" id="ARBA00052289"/>
    </source>
</evidence>
<comment type="catalytic activity">
    <reaction evidence="23">
        <text>N-(9Z-octadecenoyl)-taurine + H2O = taurine + (9Z)-octadecenoate</text>
        <dbReference type="Rhea" id="RHEA:63148"/>
        <dbReference type="ChEBI" id="CHEBI:15377"/>
        <dbReference type="ChEBI" id="CHEBI:30823"/>
        <dbReference type="ChEBI" id="CHEBI:146191"/>
        <dbReference type="ChEBI" id="CHEBI:507393"/>
    </reaction>
    <physiologicalReaction direction="left-to-right" evidence="23">
        <dbReference type="Rhea" id="RHEA:63149"/>
    </physiologicalReaction>
</comment>